<evidence type="ECO:0000256" key="2">
    <source>
        <dbReference type="ARBA" id="ARBA00022574"/>
    </source>
</evidence>
<comment type="similarity">
    <text evidence="7">Belongs to the WD repeat SMU1 family.</text>
</comment>
<dbReference type="PANTHER" id="PTHR22848">
    <property type="entry name" value="WD40 REPEAT PROTEIN"/>
    <property type="match status" value="1"/>
</dbReference>
<evidence type="ECO:0000256" key="3">
    <source>
        <dbReference type="ARBA" id="ARBA00022664"/>
    </source>
</evidence>
<keyword evidence="4" id="KW-0677">Repeat</keyword>
<dbReference type="SUPFAM" id="SSF50978">
    <property type="entry name" value="WD40 repeat-like"/>
    <property type="match status" value="1"/>
</dbReference>
<dbReference type="GO" id="GO:0000398">
    <property type="term" value="P:mRNA splicing, via spliceosome"/>
    <property type="evidence" value="ECO:0007669"/>
    <property type="project" value="InterPro"/>
</dbReference>
<dbReference type="PROSITE" id="PS50082">
    <property type="entry name" value="WD_REPEATS_2"/>
    <property type="match status" value="3"/>
</dbReference>
<keyword evidence="3" id="KW-0507">mRNA processing</keyword>
<dbReference type="PRINTS" id="PR00320">
    <property type="entry name" value="GPROTEINBRPT"/>
</dbReference>
<feature type="domain" description="CTLH" evidence="9">
    <location>
        <begin position="42"/>
        <end position="89"/>
    </location>
</feature>
<evidence type="ECO:0000256" key="7">
    <source>
        <dbReference type="ARBA" id="ARBA00025801"/>
    </source>
</evidence>
<keyword evidence="10" id="KW-0418">Kinase</keyword>
<dbReference type="AlphaFoldDB" id="A0AAD5U955"/>
<dbReference type="InterPro" id="IPR036322">
    <property type="entry name" value="WD40_repeat_dom_sf"/>
</dbReference>
<comment type="caution">
    <text evidence="10">The sequence shown here is derived from an EMBL/GenBank/DDBJ whole genome shotgun (WGS) entry which is preliminary data.</text>
</comment>
<evidence type="ECO:0000259" key="9">
    <source>
        <dbReference type="PROSITE" id="PS50897"/>
    </source>
</evidence>
<dbReference type="GO" id="GO:0005634">
    <property type="term" value="C:nucleus"/>
    <property type="evidence" value="ECO:0007669"/>
    <property type="project" value="UniProtKB-SubCell"/>
</dbReference>
<dbReference type="Pfam" id="PF00400">
    <property type="entry name" value="WD40"/>
    <property type="match status" value="3"/>
</dbReference>
<evidence type="ECO:0000256" key="4">
    <source>
        <dbReference type="ARBA" id="ARBA00022737"/>
    </source>
</evidence>
<gene>
    <name evidence="10" type="primary">SMU1</name>
    <name evidence="10" type="ORF">HK103_003031</name>
</gene>
<dbReference type="InterPro" id="IPR006594">
    <property type="entry name" value="LisH"/>
</dbReference>
<protein>
    <submittedName>
        <fullName evidence="10">Serine/threonine-protein kinase smu1</fullName>
    </submittedName>
</protein>
<dbReference type="InterPro" id="IPR015943">
    <property type="entry name" value="WD40/YVTN_repeat-like_dom_sf"/>
</dbReference>
<evidence type="ECO:0000256" key="8">
    <source>
        <dbReference type="PROSITE-ProRule" id="PRU00221"/>
    </source>
</evidence>
<evidence type="ECO:0000256" key="1">
    <source>
        <dbReference type="ARBA" id="ARBA00004123"/>
    </source>
</evidence>
<keyword evidence="5" id="KW-0508">mRNA splicing</keyword>
<dbReference type="SMART" id="SM00667">
    <property type="entry name" value="LisH"/>
    <property type="match status" value="1"/>
</dbReference>
<name>A0AAD5U955_9FUNG</name>
<dbReference type="Pfam" id="PF17814">
    <property type="entry name" value="LisH_TPL"/>
    <property type="match status" value="1"/>
</dbReference>
<dbReference type="EMBL" id="JADGKB010000211">
    <property type="protein sequence ID" value="KAJ3250966.1"/>
    <property type="molecule type" value="Genomic_DNA"/>
</dbReference>
<dbReference type="InterPro" id="IPR020472">
    <property type="entry name" value="WD40_PAC1"/>
</dbReference>
<dbReference type="SMART" id="SM00320">
    <property type="entry name" value="WD40"/>
    <property type="match status" value="4"/>
</dbReference>
<feature type="repeat" description="WD" evidence="8">
    <location>
        <begin position="302"/>
        <end position="343"/>
    </location>
</feature>
<organism evidence="10 11">
    <name type="scientific">Boothiomyces macroporosus</name>
    <dbReference type="NCBI Taxonomy" id="261099"/>
    <lineage>
        <taxon>Eukaryota</taxon>
        <taxon>Fungi</taxon>
        <taxon>Fungi incertae sedis</taxon>
        <taxon>Chytridiomycota</taxon>
        <taxon>Chytridiomycota incertae sedis</taxon>
        <taxon>Chytridiomycetes</taxon>
        <taxon>Rhizophydiales</taxon>
        <taxon>Terramycetaceae</taxon>
        <taxon>Boothiomyces</taxon>
    </lineage>
</organism>
<keyword evidence="6" id="KW-0539">Nucleus</keyword>
<sequence length="469" mass="52917">MEIEKDQVLRVIQQYLKENNLHDSLRALQAETKIQLNSVPNDQILHSIRAGKYDKALEILCDLDIKPKLLIDLYELIIKELIEMDEKQAARTLLRQTEPMEVMRNIQPDRYLELESLIAQQNPKLWQTDKQKLRNSIANELEKHLVIVDENRLLTIIGQSIKWQVSQNMISTESAYDLFKGQVPKAQFEDDAPVITLSKTIKYFVTGSVDGFIEENNMLMETACLCLNFSSDSEMLVSGAQDGSISVWKVSTGECVKTFSSAHTQGITFVQFAKDPSQILSASFDHTIKIHGMKSGKTLKIYKGHTSFVNSAVFSHDGSCIISGSSDGTVRIWNALTTECIQTINLANGELTSKGVNIPTVHTVIRHPKDESFIISNQSNYIYHISIKGKLLKHWKIEKSSDILAITISPSFEYIYVVNEKQDFICIGENQGNIISRINLKADIVGLKHHPFSNVIAIYTDDGNVSIWK</sequence>
<comment type="subcellular location">
    <subcellularLocation>
        <location evidence="1">Nucleus</location>
    </subcellularLocation>
</comment>
<dbReference type="PROSITE" id="PS50294">
    <property type="entry name" value="WD_REPEATS_REGION"/>
    <property type="match status" value="2"/>
</dbReference>
<dbReference type="Gene3D" id="2.130.10.10">
    <property type="entry name" value="YVTN repeat-like/Quinoprotein amine dehydrogenase"/>
    <property type="match status" value="1"/>
</dbReference>
<keyword evidence="2 8" id="KW-0853">WD repeat</keyword>
<dbReference type="InterPro" id="IPR054532">
    <property type="entry name" value="TPL_SMU1_LisH-like"/>
</dbReference>
<dbReference type="InterPro" id="IPR045184">
    <property type="entry name" value="SMU1"/>
</dbReference>
<accession>A0AAD5U955</accession>
<keyword evidence="10" id="KW-0808">Transferase</keyword>
<dbReference type="InterPro" id="IPR001680">
    <property type="entry name" value="WD40_rpt"/>
</dbReference>
<evidence type="ECO:0000256" key="5">
    <source>
        <dbReference type="ARBA" id="ARBA00023187"/>
    </source>
</evidence>
<feature type="repeat" description="WD" evidence="8">
    <location>
        <begin position="260"/>
        <end position="301"/>
    </location>
</feature>
<dbReference type="PROSITE" id="PS50897">
    <property type="entry name" value="CTLH"/>
    <property type="match status" value="1"/>
</dbReference>
<proteinExistence type="inferred from homology"/>
<dbReference type="InterPro" id="IPR006595">
    <property type="entry name" value="CTLH_C"/>
</dbReference>
<evidence type="ECO:0000313" key="11">
    <source>
        <dbReference type="Proteomes" id="UP001210925"/>
    </source>
</evidence>
<dbReference type="Proteomes" id="UP001210925">
    <property type="component" value="Unassembled WGS sequence"/>
</dbReference>
<dbReference type="PROSITE" id="PS50896">
    <property type="entry name" value="LISH"/>
    <property type="match status" value="1"/>
</dbReference>
<feature type="repeat" description="WD" evidence="8">
    <location>
        <begin position="227"/>
        <end position="258"/>
    </location>
</feature>
<evidence type="ECO:0000313" key="10">
    <source>
        <dbReference type="EMBL" id="KAJ3250966.1"/>
    </source>
</evidence>
<reference evidence="10" key="1">
    <citation type="submission" date="2020-05" db="EMBL/GenBank/DDBJ databases">
        <title>Phylogenomic resolution of chytrid fungi.</title>
        <authorList>
            <person name="Stajich J.E."/>
            <person name="Amses K."/>
            <person name="Simmons R."/>
            <person name="Seto K."/>
            <person name="Myers J."/>
            <person name="Bonds A."/>
            <person name="Quandt C.A."/>
            <person name="Barry K."/>
            <person name="Liu P."/>
            <person name="Grigoriev I."/>
            <person name="Longcore J.E."/>
            <person name="James T.Y."/>
        </authorList>
    </citation>
    <scope>NUCLEOTIDE SEQUENCE</scope>
    <source>
        <strain evidence="10">PLAUS21</strain>
    </source>
</reference>
<evidence type="ECO:0000256" key="6">
    <source>
        <dbReference type="ARBA" id="ARBA00023242"/>
    </source>
</evidence>
<dbReference type="GO" id="GO:0016301">
    <property type="term" value="F:kinase activity"/>
    <property type="evidence" value="ECO:0007669"/>
    <property type="project" value="UniProtKB-KW"/>
</dbReference>
<keyword evidence="11" id="KW-1185">Reference proteome</keyword>